<comment type="similarity">
    <text evidence="5">In the C-terminal section; belongs to the HTP reductase family.</text>
</comment>
<evidence type="ECO:0000313" key="15">
    <source>
        <dbReference type="Proteomes" id="UP000037566"/>
    </source>
</evidence>
<dbReference type="EC" id="1.1.1.193" evidence="7"/>
<dbReference type="Gene3D" id="3.40.430.10">
    <property type="entry name" value="Dihydrofolate Reductase, subunit A"/>
    <property type="match status" value="1"/>
</dbReference>
<dbReference type="GO" id="GO:0008703">
    <property type="term" value="F:5-amino-6-(5-phosphoribosylamino)uracil reductase activity"/>
    <property type="evidence" value="ECO:0007669"/>
    <property type="project" value="UniProtKB-EC"/>
</dbReference>
<accession>A0A0M0EK92</accession>
<keyword evidence="9" id="KW-0686">Riboflavin biosynthesis</keyword>
<keyword evidence="10" id="KW-0479">Metal-binding</keyword>
<evidence type="ECO:0000256" key="12">
    <source>
        <dbReference type="ARBA" id="ARBA00023268"/>
    </source>
</evidence>
<evidence type="ECO:0000256" key="10">
    <source>
        <dbReference type="ARBA" id="ARBA00022723"/>
    </source>
</evidence>
<dbReference type="InterPro" id="IPR016192">
    <property type="entry name" value="APOBEC/CMP_deaminase_Zn-bd"/>
</dbReference>
<dbReference type="CDD" id="cd01284">
    <property type="entry name" value="Riboflavin_deaminase-reductase"/>
    <property type="match status" value="1"/>
</dbReference>
<keyword evidence="11" id="KW-0862">Zinc</keyword>
<evidence type="ECO:0000256" key="3">
    <source>
        <dbReference type="ARBA" id="ARBA00004910"/>
    </source>
</evidence>
<dbReference type="PROSITE" id="PS51747">
    <property type="entry name" value="CYT_DCMP_DEAMINASES_2"/>
    <property type="match status" value="1"/>
</dbReference>
<evidence type="ECO:0000256" key="5">
    <source>
        <dbReference type="ARBA" id="ARBA00007417"/>
    </source>
</evidence>
<evidence type="ECO:0000256" key="9">
    <source>
        <dbReference type="ARBA" id="ARBA00022619"/>
    </source>
</evidence>
<dbReference type="InterPro" id="IPR002734">
    <property type="entry name" value="RibDG_C"/>
</dbReference>
<dbReference type="UniPathway" id="UPA00275">
    <property type="reaction ID" value="UER00401"/>
</dbReference>
<organism evidence="14 15">
    <name type="scientific">Komagataeibacter europaeus</name>
    <name type="common">Gluconacetobacter europaeus</name>
    <dbReference type="NCBI Taxonomy" id="33995"/>
    <lineage>
        <taxon>Bacteria</taxon>
        <taxon>Pseudomonadati</taxon>
        <taxon>Pseudomonadota</taxon>
        <taxon>Alphaproteobacteria</taxon>
        <taxon>Acetobacterales</taxon>
        <taxon>Acetobacteraceae</taxon>
        <taxon>Komagataeibacter</taxon>
    </lineage>
</organism>
<dbReference type="InterPro" id="IPR004794">
    <property type="entry name" value="Eubact_RibD"/>
</dbReference>
<dbReference type="AlphaFoldDB" id="A0A0M0EK92"/>
<evidence type="ECO:0000259" key="13">
    <source>
        <dbReference type="PROSITE" id="PS51747"/>
    </source>
</evidence>
<comment type="pathway">
    <text evidence="3">Cofactor biosynthesis; riboflavin biosynthesis; 5-amino-6-(D-ribitylamino)uracil from GTP: step 3/4.</text>
</comment>
<dbReference type="PATRIC" id="fig|33995.3.peg.1045"/>
<dbReference type="Gene3D" id="3.40.140.10">
    <property type="entry name" value="Cytidine Deaminase, domain 2"/>
    <property type="match status" value="1"/>
</dbReference>
<dbReference type="EMBL" id="LHUQ01000003">
    <property type="protein sequence ID" value="KON65680.1"/>
    <property type="molecule type" value="Genomic_DNA"/>
</dbReference>
<dbReference type="EC" id="3.5.4.26" evidence="6"/>
<comment type="pathway">
    <text evidence="2">Cofactor biosynthesis; riboflavin biosynthesis; 5-amino-6-(D-ribitylamino)uracil from GTP: step 2/4.</text>
</comment>
<evidence type="ECO:0000256" key="8">
    <source>
        <dbReference type="ARBA" id="ARBA00019930"/>
    </source>
</evidence>
<dbReference type="Pfam" id="PF00383">
    <property type="entry name" value="dCMP_cyt_deam_1"/>
    <property type="match status" value="1"/>
</dbReference>
<dbReference type="NCBIfam" id="TIGR00326">
    <property type="entry name" value="eubact_ribD"/>
    <property type="match status" value="1"/>
</dbReference>
<dbReference type="STRING" id="33995.KOEU_09590"/>
<reference evidence="14" key="1">
    <citation type="submission" date="2015-08" db="EMBL/GenBank/DDBJ databases">
        <title>Draft genome sequence of Komagataeibacter europaeus CECT 8546 a cellulose producer strain from vinegar produced by the traditional method.</title>
        <authorList>
            <person name="Poehlein A."/>
            <person name="Valera M.J."/>
            <person name="Haack F.S."/>
            <person name="Mas A."/>
            <person name="Daniel R."/>
            <person name="Streit W.R."/>
            <person name="Mateo E."/>
        </authorList>
    </citation>
    <scope>NUCLEOTIDE SEQUENCE [LARGE SCALE GENOMIC DNA]</scope>
    <source>
        <strain evidence="14">CECT 8546</strain>
    </source>
</reference>
<evidence type="ECO:0000256" key="7">
    <source>
        <dbReference type="ARBA" id="ARBA00013173"/>
    </source>
</evidence>
<dbReference type="GO" id="GO:0008835">
    <property type="term" value="F:diaminohydroxyphosphoribosylaminopyrimidine deaminase activity"/>
    <property type="evidence" value="ECO:0007669"/>
    <property type="project" value="UniProtKB-EC"/>
</dbReference>
<dbReference type="PANTHER" id="PTHR11079:SF162">
    <property type="entry name" value="RIBOFLAVIN BIOSYNTHESIS PROTEIN PYRD, CHLOROPLASTIC"/>
    <property type="match status" value="1"/>
</dbReference>
<feature type="domain" description="CMP/dCMP-type deaminase" evidence="13">
    <location>
        <begin position="46"/>
        <end position="171"/>
    </location>
</feature>
<dbReference type="SUPFAM" id="SSF53927">
    <property type="entry name" value="Cytidine deaminase-like"/>
    <property type="match status" value="1"/>
</dbReference>
<dbReference type="InterPro" id="IPR016193">
    <property type="entry name" value="Cytidine_deaminase-like"/>
</dbReference>
<comment type="function">
    <text evidence="1">Converts 2,5-diamino-6-(ribosylamino)-4(3h)-pyrimidinone 5'-phosphate into 5-amino-6-(ribosylamino)-2,4(1h,3h)-pyrimidinedione 5'-phosphate.</text>
</comment>
<keyword evidence="15" id="KW-1185">Reference proteome</keyword>
<dbReference type="SUPFAM" id="SSF53597">
    <property type="entry name" value="Dihydrofolate reductase-like"/>
    <property type="match status" value="1"/>
</dbReference>
<protein>
    <recommendedName>
        <fullName evidence="8">Riboflavin biosynthesis protein RibD</fullName>
        <ecNumber evidence="7">1.1.1.193</ecNumber>
        <ecNumber evidence="6">3.5.4.26</ecNumber>
    </recommendedName>
</protein>
<evidence type="ECO:0000313" key="14">
    <source>
        <dbReference type="EMBL" id="KON65680.1"/>
    </source>
</evidence>
<dbReference type="InterPro" id="IPR024072">
    <property type="entry name" value="DHFR-like_dom_sf"/>
</dbReference>
<evidence type="ECO:0000256" key="6">
    <source>
        <dbReference type="ARBA" id="ARBA00012766"/>
    </source>
</evidence>
<evidence type="ECO:0000256" key="11">
    <source>
        <dbReference type="ARBA" id="ARBA00022833"/>
    </source>
</evidence>
<dbReference type="Pfam" id="PF01872">
    <property type="entry name" value="RibD_C"/>
    <property type="match status" value="1"/>
</dbReference>
<proteinExistence type="inferred from homology"/>
<evidence type="ECO:0000256" key="2">
    <source>
        <dbReference type="ARBA" id="ARBA00004882"/>
    </source>
</evidence>
<gene>
    <name evidence="14" type="primary">ribD</name>
    <name evidence="14" type="ORF">KOEU_09590</name>
</gene>
<dbReference type="Proteomes" id="UP000037566">
    <property type="component" value="Unassembled WGS sequence"/>
</dbReference>
<dbReference type="PANTHER" id="PTHR11079">
    <property type="entry name" value="CYTOSINE DEAMINASE FAMILY MEMBER"/>
    <property type="match status" value="1"/>
</dbReference>
<comment type="similarity">
    <text evidence="4">In the N-terminal section; belongs to the cytidine and deoxycytidylate deaminase family.</text>
</comment>
<sequence length="376" mass="40289">MALPSIREGRWMVLRALSPSGWMEYCVLDALPQGVTPHSGPDMPAAIAHAFRAAVDEAARHVGATAPNPPVGCALLDAAGTILAVGGHHRAGTPHAEIQAISQCRERGLLDRAHTAVVTLEPCNHTGRTGPCSQALLATPVRDVWIGVRDPNPHVEGGGADHLRQHGRHVHVLHPTGPQAEIQSMCRSLLAPFAHFMRTGQPWITVKQALDATGSMVPPAGRTTFTSAASLDLAHRLRRATDAVITAGGTIRADRPGLNVRRVADHPDRAPRVLAICTRTGEVDEAYLQAARARGFAVQVCTDINALPDMLGMAGVTWAMVEAGPRLLAEIEARGLWHDWLTITARPDATDRYSIRVRTGDATPLRLFPELAAVKE</sequence>
<dbReference type="GO" id="GO:0008270">
    <property type="term" value="F:zinc ion binding"/>
    <property type="evidence" value="ECO:0007669"/>
    <property type="project" value="InterPro"/>
</dbReference>
<evidence type="ECO:0000256" key="4">
    <source>
        <dbReference type="ARBA" id="ARBA00005259"/>
    </source>
</evidence>
<name>A0A0M0EK92_KOMEU</name>
<keyword evidence="12" id="KW-0511">Multifunctional enzyme</keyword>
<comment type="caution">
    <text evidence="14">The sequence shown here is derived from an EMBL/GenBank/DDBJ whole genome shotgun (WGS) entry which is preliminary data.</text>
</comment>
<dbReference type="PROSITE" id="PS00903">
    <property type="entry name" value="CYT_DCMP_DEAMINASES_1"/>
    <property type="match status" value="1"/>
</dbReference>
<dbReference type="GO" id="GO:0009231">
    <property type="term" value="P:riboflavin biosynthetic process"/>
    <property type="evidence" value="ECO:0007669"/>
    <property type="project" value="UniProtKB-UniPathway"/>
</dbReference>
<dbReference type="InterPro" id="IPR002125">
    <property type="entry name" value="CMP_dCMP_dom"/>
</dbReference>
<evidence type="ECO:0000256" key="1">
    <source>
        <dbReference type="ARBA" id="ARBA00002151"/>
    </source>
</evidence>